<evidence type="ECO:0000256" key="5">
    <source>
        <dbReference type="ARBA" id="ARBA00022692"/>
    </source>
</evidence>
<dbReference type="PANTHER" id="PTHR35011">
    <property type="entry name" value="2,3-DIKETO-L-GULONATE TRAP TRANSPORTER SMALL PERMEASE PROTEIN YIAM"/>
    <property type="match status" value="1"/>
</dbReference>
<dbReference type="EMBL" id="QEEX01000001">
    <property type="protein sequence ID" value="PWB96498.1"/>
    <property type="molecule type" value="Genomic_DNA"/>
</dbReference>
<dbReference type="Pfam" id="PF04290">
    <property type="entry name" value="DctQ"/>
    <property type="match status" value="1"/>
</dbReference>
<dbReference type="GO" id="GO:0015740">
    <property type="term" value="P:C4-dicarboxylate transport"/>
    <property type="evidence" value="ECO:0007669"/>
    <property type="project" value="TreeGrafter"/>
</dbReference>
<dbReference type="Proteomes" id="UP000244978">
    <property type="component" value="Unassembled WGS sequence"/>
</dbReference>
<evidence type="ECO:0000256" key="1">
    <source>
        <dbReference type="ARBA" id="ARBA00004429"/>
    </source>
</evidence>
<evidence type="ECO:0000256" key="9">
    <source>
        <dbReference type="SAM" id="Phobius"/>
    </source>
</evidence>
<reference evidence="12" key="1">
    <citation type="submission" date="2018-04" db="EMBL/GenBank/DDBJ databases">
        <authorList>
            <person name="Liu S."/>
            <person name="Wang Z."/>
            <person name="Li J."/>
        </authorList>
    </citation>
    <scope>NUCLEOTIDE SEQUENCE [LARGE SCALE GENOMIC DNA]</scope>
    <source>
        <strain evidence="12">S1194</strain>
    </source>
</reference>
<evidence type="ECO:0000256" key="4">
    <source>
        <dbReference type="ARBA" id="ARBA00022519"/>
    </source>
</evidence>
<accession>A0A2U1SY28</accession>
<dbReference type="GO" id="GO:0022857">
    <property type="term" value="F:transmembrane transporter activity"/>
    <property type="evidence" value="ECO:0007669"/>
    <property type="project" value="TreeGrafter"/>
</dbReference>
<feature type="transmembrane region" description="Helical" evidence="9">
    <location>
        <begin position="108"/>
        <end position="129"/>
    </location>
</feature>
<keyword evidence="6 9" id="KW-1133">Transmembrane helix</keyword>
<evidence type="ECO:0000256" key="7">
    <source>
        <dbReference type="ARBA" id="ARBA00023136"/>
    </source>
</evidence>
<feature type="transmembrane region" description="Helical" evidence="9">
    <location>
        <begin position="69"/>
        <end position="87"/>
    </location>
</feature>
<comment type="caution">
    <text evidence="11">The sequence shown here is derived from an EMBL/GenBank/DDBJ whole genome shotgun (WGS) entry which is preliminary data.</text>
</comment>
<name>A0A2U1SY28_9MICO</name>
<organism evidence="11 12">
    <name type="scientific">Homoserinimonas hongtaonis</name>
    <dbReference type="NCBI Taxonomy" id="2079791"/>
    <lineage>
        <taxon>Bacteria</taxon>
        <taxon>Bacillati</taxon>
        <taxon>Actinomycetota</taxon>
        <taxon>Actinomycetes</taxon>
        <taxon>Micrococcales</taxon>
        <taxon>Microbacteriaceae</taxon>
        <taxon>Homoserinimonas</taxon>
    </lineage>
</organism>
<evidence type="ECO:0000259" key="10">
    <source>
        <dbReference type="Pfam" id="PF04290"/>
    </source>
</evidence>
<dbReference type="InterPro" id="IPR055348">
    <property type="entry name" value="DctQ"/>
</dbReference>
<proteinExistence type="inferred from homology"/>
<sequence>MRSRKQGSLVSNPQPRQRRLGPLRRIAQVLTTIEITIGAVALIAIFVLVFAQAAQRYTPFEGFAWTGELAKFSMIWLTFSVMGVLITNRGHIALEIVDTFKNQMVVRIVQGIALVIVVAVGAGLTYEAWSLVTTQSIIKSAVLRLPMSLVYIPVLIGVVSLTIRSAIAAADVFINGPKLTDYDESEVTAA</sequence>
<dbReference type="PANTHER" id="PTHR35011:SF11">
    <property type="entry name" value="TRAP TRANSPORTER SMALL PERMEASE PROTEIN"/>
    <property type="match status" value="1"/>
</dbReference>
<evidence type="ECO:0000313" key="11">
    <source>
        <dbReference type="EMBL" id="PWB96498.1"/>
    </source>
</evidence>
<feature type="transmembrane region" description="Helical" evidence="9">
    <location>
        <begin position="26"/>
        <end position="49"/>
    </location>
</feature>
<evidence type="ECO:0000256" key="2">
    <source>
        <dbReference type="ARBA" id="ARBA00022448"/>
    </source>
</evidence>
<keyword evidence="4" id="KW-0997">Cell inner membrane</keyword>
<keyword evidence="2" id="KW-0813">Transport</keyword>
<dbReference type="GO" id="GO:0005886">
    <property type="term" value="C:plasma membrane"/>
    <property type="evidence" value="ECO:0007669"/>
    <property type="project" value="UniProtKB-SubCell"/>
</dbReference>
<evidence type="ECO:0000256" key="3">
    <source>
        <dbReference type="ARBA" id="ARBA00022475"/>
    </source>
</evidence>
<comment type="similarity">
    <text evidence="8">Belongs to the TRAP transporter small permease family.</text>
</comment>
<keyword evidence="12" id="KW-1185">Reference proteome</keyword>
<keyword evidence="5 9" id="KW-0812">Transmembrane</keyword>
<keyword evidence="7 9" id="KW-0472">Membrane</keyword>
<gene>
    <name evidence="11" type="ORF">DF220_00540</name>
</gene>
<feature type="transmembrane region" description="Helical" evidence="9">
    <location>
        <begin position="149"/>
        <end position="174"/>
    </location>
</feature>
<evidence type="ECO:0000313" key="12">
    <source>
        <dbReference type="Proteomes" id="UP000244978"/>
    </source>
</evidence>
<evidence type="ECO:0000256" key="6">
    <source>
        <dbReference type="ARBA" id="ARBA00022989"/>
    </source>
</evidence>
<feature type="domain" description="Tripartite ATP-independent periplasmic transporters DctQ component" evidence="10">
    <location>
        <begin position="45"/>
        <end position="170"/>
    </location>
</feature>
<comment type="subcellular location">
    <subcellularLocation>
        <location evidence="1">Cell inner membrane</location>
        <topology evidence="1">Multi-pass membrane protein</topology>
    </subcellularLocation>
</comment>
<dbReference type="AlphaFoldDB" id="A0A2U1SY28"/>
<keyword evidence="3" id="KW-1003">Cell membrane</keyword>
<protein>
    <submittedName>
        <fullName evidence="11">C4-dicarboxylate ABC transporter permease</fullName>
    </submittedName>
</protein>
<dbReference type="InterPro" id="IPR007387">
    <property type="entry name" value="TRAP_DctQ"/>
</dbReference>
<evidence type="ECO:0000256" key="8">
    <source>
        <dbReference type="ARBA" id="ARBA00038436"/>
    </source>
</evidence>